<protein>
    <submittedName>
        <fullName evidence="2">Uncharacterized protein</fullName>
    </submittedName>
</protein>
<dbReference type="Proteomes" id="UP000326924">
    <property type="component" value="Unassembled WGS sequence"/>
</dbReference>
<dbReference type="InParanoid" id="A0A5J5ESX0"/>
<dbReference type="AlphaFoldDB" id="A0A5J5ESX0"/>
<gene>
    <name evidence="2" type="ORF">FN846DRAFT_908734</name>
</gene>
<comment type="caution">
    <text evidence="2">The sequence shown here is derived from an EMBL/GenBank/DDBJ whole genome shotgun (WGS) entry which is preliminary data.</text>
</comment>
<proteinExistence type="predicted"/>
<evidence type="ECO:0000313" key="2">
    <source>
        <dbReference type="EMBL" id="KAA8902021.1"/>
    </source>
</evidence>
<dbReference type="EMBL" id="VXIS01000138">
    <property type="protein sequence ID" value="KAA8902021.1"/>
    <property type="molecule type" value="Genomic_DNA"/>
</dbReference>
<name>A0A5J5ESX0_9PEZI</name>
<reference evidence="2 3" key="1">
    <citation type="submission" date="2019-09" db="EMBL/GenBank/DDBJ databases">
        <title>Draft genome of the ectomycorrhizal ascomycete Sphaerosporella brunnea.</title>
        <authorList>
            <consortium name="DOE Joint Genome Institute"/>
            <person name="Benucci G.M."/>
            <person name="Marozzi G."/>
            <person name="Antonielli L."/>
            <person name="Sanchez S."/>
            <person name="Marco P."/>
            <person name="Wang X."/>
            <person name="Falini L.B."/>
            <person name="Barry K."/>
            <person name="Haridas S."/>
            <person name="Lipzen A."/>
            <person name="Labutti K."/>
            <person name="Grigoriev I.V."/>
            <person name="Murat C."/>
            <person name="Martin F."/>
            <person name="Albertini E."/>
            <person name="Donnini D."/>
            <person name="Bonito G."/>
        </authorList>
    </citation>
    <scope>NUCLEOTIDE SEQUENCE [LARGE SCALE GENOMIC DNA]</scope>
    <source>
        <strain evidence="2 3">Sb_GMNB300</strain>
    </source>
</reference>
<accession>A0A5J5ESX0</accession>
<feature type="region of interest" description="Disordered" evidence="1">
    <location>
        <begin position="1"/>
        <end position="105"/>
    </location>
</feature>
<feature type="compositionally biased region" description="Basic and acidic residues" evidence="1">
    <location>
        <begin position="92"/>
        <end position="103"/>
    </location>
</feature>
<feature type="compositionally biased region" description="Basic residues" evidence="1">
    <location>
        <begin position="58"/>
        <end position="69"/>
    </location>
</feature>
<feature type="compositionally biased region" description="Polar residues" evidence="1">
    <location>
        <begin position="31"/>
        <end position="53"/>
    </location>
</feature>
<sequence>MAPLIMLMTDNAENAKQPALGAPQPARRPPSNHQPMSLSRTPTPTAPNDTASTADPRRGRRNNWQRRHGAPQPDRPPPPSSQLECAAPPDQDALRPPHLDYNHTRSPIAEPSVHLAGEKYNTGWIVACVVVTFTRTISVAGMRRVKQELRKPNRAEELPA</sequence>
<organism evidence="2 3">
    <name type="scientific">Sphaerosporella brunnea</name>
    <dbReference type="NCBI Taxonomy" id="1250544"/>
    <lineage>
        <taxon>Eukaryota</taxon>
        <taxon>Fungi</taxon>
        <taxon>Dikarya</taxon>
        <taxon>Ascomycota</taxon>
        <taxon>Pezizomycotina</taxon>
        <taxon>Pezizomycetes</taxon>
        <taxon>Pezizales</taxon>
        <taxon>Pyronemataceae</taxon>
        <taxon>Sphaerosporella</taxon>
    </lineage>
</organism>
<keyword evidence="3" id="KW-1185">Reference proteome</keyword>
<evidence type="ECO:0000313" key="3">
    <source>
        <dbReference type="Proteomes" id="UP000326924"/>
    </source>
</evidence>
<evidence type="ECO:0000256" key="1">
    <source>
        <dbReference type="SAM" id="MobiDB-lite"/>
    </source>
</evidence>